<evidence type="ECO:0000313" key="2">
    <source>
        <dbReference type="EMBL" id="CAI9287309.1"/>
    </source>
</evidence>
<organism evidence="2 3">
    <name type="scientific">Lactuca saligna</name>
    <name type="common">Willowleaf lettuce</name>
    <dbReference type="NCBI Taxonomy" id="75948"/>
    <lineage>
        <taxon>Eukaryota</taxon>
        <taxon>Viridiplantae</taxon>
        <taxon>Streptophyta</taxon>
        <taxon>Embryophyta</taxon>
        <taxon>Tracheophyta</taxon>
        <taxon>Spermatophyta</taxon>
        <taxon>Magnoliopsida</taxon>
        <taxon>eudicotyledons</taxon>
        <taxon>Gunneridae</taxon>
        <taxon>Pentapetalae</taxon>
        <taxon>asterids</taxon>
        <taxon>campanulids</taxon>
        <taxon>Asterales</taxon>
        <taxon>Asteraceae</taxon>
        <taxon>Cichorioideae</taxon>
        <taxon>Cichorieae</taxon>
        <taxon>Lactucinae</taxon>
        <taxon>Lactuca</taxon>
    </lineage>
</organism>
<dbReference type="EMBL" id="OX465081">
    <property type="protein sequence ID" value="CAI9287309.1"/>
    <property type="molecule type" value="Genomic_DNA"/>
</dbReference>
<proteinExistence type="predicted"/>
<evidence type="ECO:0000313" key="3">
    <source>
        <dbReference type="Proteomes" id="UP001177003"/>
    </source>
</evidence>
<name>A0AA35Z7D4_LACSI</name>
<feature type="region of interest" description="Disordered" evidence="1">
    <location>
        <begin position="1"/>
        <end position="66"/>
    </location>
</feature>
<keyword evidence="3" id="KW-1185">Reference proteome</keyword>
<feature type="compositionally biased region" description="Low complexity" evidence="1">
    <location>
        <begin position="22"/>
        <end position="38"/>
    </location>
</feature>
<feature type="compositionally biased region" description="Basic and acidic residues" evidence="1">
    <location>
        <begin position="39"/>
        <end position="58"/>
    </location>
</feature>
<evidence type="ECO:0000256" key="1">
    <source>
        <dbReference type="SAM" id="MobiDB-lite"/>
    </source>
</evidence>
<protein>
    <submittedName>
        <fullName evidence="2">Uncharacterized protein</fullName>
    </submittedName>
</protein>
<dbReference type="AlphaFoldDB" id="A0AA35Z7D4"/>
<accession>A0AA35Z7D4</accession>
<reference evidence="2" key="1">
    <citation type="submission" date="2023-04" db="EMBL/GenBank/DDBJ databases">
        <authorList>
            <person name="Vijverberg K."/>
            <person name="Xiong W."/>
            <person name="Schranz E."/>
        </authorList>
    </citation>
    <scope>NUCLEOTIDE SEQUENCE</scope>
</reference>
<dbReference type="Proteomes" id="UP001177003">
    <property type="component" value="Chromosome 5"/>
</dbReference>
<sequence>MTEEAVSYVRYPLRTPQTVHKSTGSSTSSTTRRNSFENSNRKSDPAMFRKLDRKKPNDQKLNSAVSLPPILVSNNEDHLKLKPMTKHEQLRDEKFKAKEEDEDSAQEMARVIQRITELHDKGFKSNFNPKVHGNKYFLIRSGIAIYEVQRFQRLIKESWKGMLILVLKDNVGLMESNKVDD</sequence>
<gene>
    <name evidence="2" type="ORF">LSALG_LOCUS26675</name>
</gene>